<dbReference type="Proteomes" id="UP000250321">
    <property type="component" value="Unassembled WGS sequence"/>
</dbReference>
<evidence type="ECO:0000313" key="1">
    <source>
        <dbReference type="EMBL" id="PQQ08548.1"/>
    </source>
</evidence>
<name>A0A314YUQ3_PRUYE</name>
<dbReference type="EMBL" id="PJQY01000711">
    <property type="protein sequence ID" value="PQQ08548.1"/>
    <property type="molecule type" value="Genomic_DNA"/>
</dbReference>
<organism evidence="1 2">
    <name type="scientific">Prunus yedoensis var. nudiflora</name>
    <dbReference type="NCBI Taxonomy" id="2094558"/>
    <lineage>
        <taxon>Eukaryota</taxon>
        <taxon>Viridiplantae</taxon>
        <taxon>Streptophyta</taxon>
        <taxon>Embryophyta</taxon>
        <taxon>Tracheophyta</taxon>
        <taxon>Spermatophyta</taxon>
        <taxon>Magnoliopsida</taxon>
        <taxon>eudicotyledons</taxon>
        <taxon>Gunneridae</taxon>
        <taxon>Pentapetalae</taxon>
        <taxon>rosids</taxon>
        <taxon>fabids</taxon>
        <taxon>Rosales</taxon>
        <taxon>Rosaceae</taxon>
        <taxon>Amygdaloideae</taxon>
        <taxon>Amygdaleae</taxon>
        <taxon>Prunus</taxon>
    </lineage>
</organism>
<reference evidence="1 2" key="1">
    <citation type="submission" date="2018-02" db="EMBL/GenBank/DDBJ databases">
        <title>Draft genome of wild Prunus yedoensis var. nudiflora.</title>
        <authorList>
            <person name="Baek S."/>
            <person name="Kim J.-H."/>
            <person name="Choi K."/>
            <person name="Kim G.-B."/>
            <person name="Cho A."/>
            <person name="Jang H."/>
            <person name="Shin C.-H."/>
            <person name="Yu H.-J."/>
            <person name="Mun J.-H."/>
        </authorList>
    </citation>
    <scope>NUCLEOTIDE SEQUENCE [LARGE SCALE GENOMIC DNA]</scope>
    <source>
        <strain evidence="2">cv. Jeju island</strain>
        <tissue evidence="1">Leaf</tissue>
    </source>
</reference>
<proteinExistence type="predicted"/>
<keyword evidence="2" id="KW-1185">Reference proteome</keyword>
<comment type="caution">
    <text evidence="1">The sequence shown here is derived from an EMBL/GenBank/DDBJ whole genome shotgun (WGS) entry which is preliminary data.</text>
</comment>
<evidence type="ECO:0000313" key="2">
    <source>
        <dbReference type="Proteomes" id="UP000250321"/>
    </source>
</evidence>
<accession>A0A314YUQ3</accession>
<sequence>MLSPQPLLTLRCNQGDSISTSNPFGCWFQPWRFDRNGTSLFETTTSSLRFSLTFQEQEKKLQSKIRCIRTDVQLLPNQVRPLLLRRMIWCVSAGVDLRLKQLEKYGGGCGWKAWKDPIMSEQAKHVICRLLRRIKSLEEKRAKEKKIWLVHYFGCGRFGAHKAKYPETENKVAQQKQGIKPTLIQAKLNL</sequence>
<protein>
    <submittedName>
        <fullName evidence="1">Uncharacterized protein</fullName>
    </submittedName>
</protein>
<gene>
    <name evidence="1" type="ORF">Pyn_03429</name>
</gene>
<dbReference type="AlphaFoldDB" id="A0A314YUQ3"/>